<dbReference type="Pfam" id="PF12830">
    <property type="entry name" value="Nipped-B_C"/>
    <property type="match status" value="1"/>
</dbReference>
<dbReference type="PANTHER" id="PTHR21704">
    <property type="entry name" value="NIPPED-B-LIKE PROTEIN DELANGIN SCC2-RELATED"/>
    <property type="match status" value="1"/>
</dbReference>
<comment type="similarity">
    <text evidence="1">Belongs to the SCC2/Nipped-B family.</text>
</comment>
<dbReference type="InterPro" id="IPR024986">
    <property type="entry name" value="Nipped-B_C"/>
</dbReference>
<evidence type="ECO:0000313" key="4">
    <source>
        <dbReference type="Proteomes" id="UP001608902"/>
    </source>
</evidence>
<comment type="caution">
    <text evidence="3">The sequence shown here is derived from an EMBL/GenBank/DDBJ whole genome shotgun (WGS) entry which is preliminary data.</text>
</comment>
<keyword evidence="4" id="KW-1185">Reference proteome</keyword>
<dbReference type="InterPro" id="IPR033031">
    <property type="entry name" value="Scc2/Nipped-B"/>
</dbReference>
<dbReference type="PANTHER" id="PTHR21704:SF18">
    <property type="entry name" value="NIPPED-B-LIKE PROTEIN"/>
    <property type="match status" value="1"/>
</dbReference>
<gene>
    <name evidence="3" type="ORF">AB6A40_009820</name>
</gene>
<dbReference type="Proteomes" id="UP001608902">
    <property type="component" value="Unassembled WGS sequence"/>
</dbReference>
<name>A0ABD6EZW5_9BILA</name>
<keyword evidence="1" id="KW-0677">Repeat</keyword>
<reference evidence="3 4" key="1">
    <citation type="submission" date="2024-08" db="EMBL/GenBank/DDBJ databases">
        <title>Gnathostoma spinigerum genome.</title>
        <authorList>
            <person name="Gonzalez-Bertolin B."/>
            <person name="Monzon S."/>
            <person name="Zaballos A."/>
            <person name="Jimenez P."/>
            <person name="Dekumyoy P."/>
            <person name="Varona S."/>
            <person name="Cuesta I."/>
            <person name="Sumanam S."/>
            <person name="Adisakwattana P."/>
            <person name="Gasser R.B."/>
            <person name="Hernandez-Gonzalez A."/>
            <person name="Young N.D."/>
            <person name="Perteguer M.J."/>
        </authorList>
    </citation>
    <scope>NUCLEOTIDE SEQUENCE [LARGE SCALE GENOMIC DNA]</scope>
    <source>
        <strain evidence="3">AL3</strain>
        <tissue evidence="3">Liver</tissue>
    </source>
</reference>
<accession>A0ABD6EZW5</accession>
<dbReference type="EMBL" id="JBGFUD010011133">
    <property type="protein sequence ID" value="MFH4983111.1"/>
    <property type="molecule type" value="Genomic_DNA"/>
</dbReference>
<sequence length="382" mass="43156">MLERVVPLMDHPSDAFLRSLDEALCALFIDGGMKIIASSLACTSAIYNKWKKRRPAVIDRFLNYLRYLNEAKDEFQRDPGQVIPHGKGPFIQRALYSVGLISRYFDVDEMLGDDESARLCLSAYCCPLRAGKESGISLDEQESEEFEGHVRRPQPFTDDIYAILTTFCRNRDGNIRTKALNALGNFTAAHPEFLTRLETRNMYLTLLAYDDKEYLNLKVQALLNLELFLAAEEMKLVKGNNEWHKAKDGHDLKEMELSCSGMGSSIIQIYWNAILNAYYNPIDAVRTAAVQVTLLTLNQGLVTPGSSIPTLIAMTTDCLPNVRNKVENVLRDIDSKYAGMVHSKAVAGIRCSFRLQCRIRKEQKTVVRGIRVCEQSVTNGRR</sequence>
<dbReference type="SUPFAM" id="SSF48371">
    <property type="entry name" value="ARM repeat"/>
    <property type="match status" value="1"/>
</dbReference>
<proteinExistence type="inferred from homology"/>
<dbReference type="GO" id="GO:0005634">
    <property type="term" value="C:nucleus"/>
    <property type="evidence" value="ECO:0007669"/>
    <property type="project" value="UniProtKB-SubCell"/>
</dbReference>
<comment type="subcellular location">
    <subcellularLocation>
        <location evidence="1">Nucleus</location>
    </subcellularLocation>
</comment>
<organism evidence="3 4">
    <name type="scientific">Gnathostoma spinigerum</name>
    <dbReference type="NCBI Taxonomy" id="75299"/>
    <lineage>
        <taxon>Eukaryota</taxon>
        <taxon>Metazoa</taxon>
        <taxon>Ecdysozoa</taxon>
        <taxon>Nematoda</taxon>
        <taxon>Chromadorea</taxon>
        <taxon>Rhabditida</taxon>
        <taxon>Spirurina</taxon>
        <taxon>Gnathostomatomorpha</taxon>
        <taxon>Gnathostomatoidea</taxon>
        <taxon>Gnathostomatidae</taxon>
        <taxon>Gnathostoma</taxon>
    </lineage>
</organism>
<keyword evidence="1" id="KW-0131">Cell cycle</keyword>
<feature type="domain" description="Sister chromatid cohesion C-terminal" evidence="2">
    <location>
        <begin position="264"/>
        <end position="365"/>
    </location>
</feature>
<keyword evidence="1" id="KW-0539">Nucleus</keyword>
<evidence type="ECO:0000256" key="1">
    <source>
        <dbReference type="RuleBase" id="RU364107"/>
    </source>
</evidence>
<evidence type="ECO:0000313" key="3">
    <source>
        <dbReference type="EMBL" id="MFH4983111.1"/>
    </source>
</evidence>
<dbReference type="AlphaFoldDB" id="A0ABD6EZW5"/>
<dbReference type="InterPro" id="IPR016024">
    <property type="entry name" value="ARM-type_fold"/>
</dbReference>
<evidence type="ECO:0000259" key="2">
    <source>
        <dbReference type="Pfam" id="PF12830"/>
    </source>
</evidence>
<protein>
    <recommendedName>
        <fullName evidence="1">Nipped-B protein</fullName>
    </recommendedName>
</protein>